<evidence type="ECO:0000313" key="8">
    <source>
        <dbReference type="EMBL" id="KAJ8945058.1"/>
    </source>
</evidence>
<evidence type="ECO:0000313" key="9">
    <source>
        <dbReference type="Proteomes" id="UP001162156"/>
    </source>
</evidence>
<dbReference type="GO" id="GO:0051082">
    <property type="term" value="F:unfolded protein binding"/>
    <property type="evidence" value="ECO:0007669"/>
    <property type="project" value="TreeGrafter"/>
</dbReference>
<reference evidence="8" key="1">
    <citation type="journal article" date="2023" name="Insect Mol. Biol.">
        <title>Genome sequencing provides insights into the evolution of gene families encoding plant cell wall-degrading enzymes in longhorned beetles.</title>
        <authorList>
            <person name="Shin N.R."/>
            <person name="Okamura Y."/>
            <person name="Kirsch R."/>
            <person name="Pauchet Y."/>
        </authorList>
    </citation>
    <scope>NUCLEOTIDE SEQUENCE</scope>
    <source>
        <strain evidence="8">RBIC_L_NR</strain>
    </source>
</reference>
<sequence>MCDANQNHDDMLFQMLKECKTLPNFFDEVFGFLQRRTDFYHIANEPGAAVGLPDGLAEKLVRHMLYKWKPKQSEIIYTDTDIPTTAEEIVAADCEEVIEVTSTTEDLSLNGKAVNDFAFTKSEFYNGADYNDYCWSQSILEVHILVKIPEDITKKDLNVTILPNRISVKLKDEYVLCGELCQKCKANEAIWSLDGRKLEIHLDKCQDMWWNCLVKSEPELDISKIDCTRPYEELPEEAQAKIEELQWNQERKRLGLPTSEEMALQEKLKKAWNAEGSPFSGPYDPKVVVIS</sequence>
<dbReference type="InterPro" id="IPR008978">
    <property type="entry name" value="HSP20-like_chaperone"/>
</dbReference>
<dbReference type="InterPro" id="IPR007052">
    <property type="entry name" value="CS_dom"/>
</dbReference>
<evidence type="ECO:0000256" key="1">
    <source>
        <dbReference type="ARBA" id="ARBA00004496"/>
    </source>
</evidence>
<evidence type="ECO:0000256" key="2">
    <source>
        <dbReference type="ARBA" id="ARBA00010513"/>
    </source>
</evidence>
<dbReference type="Gene3D" id="2.60.40.790">
    <property type="match status" value="1"/>
</dbReference>
<gene>
    <name evidence="8" type="ORF">NQ314_009325</name>
</gene>
<evidence type="ECO:0000256" key="4">
    <source>
        <dbReference type="ARBA" id="ARBA00022490"/>
    </source>
</evidence>
<dbReference type="Pfam" id="PF14050">
    <property type="entry name" value="Nudc_N"/>
    <property type="match status" value="1"/>
</dbReference>
<keyword evidence="5" id="KW-0597">Phosphoprotein</keyword>
<evidence type="ECO:0000259" key="7">
    <source>
        <dbReference type="PROSITE" id="PS51203"/>
    </source>
</evidence>
<dbReference type="InterPro" id="IPR037898">
    <property type="entry name" value="NudC_fam"/>
</dbReference>
<dbReference type="PANTHER" id="PTHR12356:SF3">
    <property type="entry name" value="NUCLEAR MIGRATION PROTEIN NUDC"/>
    <property type="match status" value="1"/>
</dbReference>
<evidence type="ECO:0000256" key="6">
    <source>
        <dbReference type="ARBA" id="ARBA00030427"/>
    </source>
</evidence>
<evidence type="ECO:0000256" key="5">
    <source>
        <dbReference type="ARBA" id="ARBA00022553"/>
    </source>
</evidence>
<dbReference type="EMBL" id="JANEYF010002544">
    <property type="protein sequence ID" value="KAJ8945058.1"/>
    <property type="molecule type" value="Genomic_DNA"/>
</dbReference>
<dbReference type="InterPro" id="IPR025934">
    <property type="entry name" value="NudC_N_dom"/>
</dbReference>
<dbReference type="PROSITE" id="PS51203">
    <property type="entry name" value="CS"/>
    <property type="match status" value="1"/>
</dbReference>
<organism evidence="8 9">
    <name type="scientific">Rhamnusium bicolor</name>
    <dbReference type="NCBI Taxonomy" id="1586634"/>
    <lineage>
        <taxon>Eukaryota</taxon>
        <taxon>Metazoa</taxon>
        <taxon>Ecdysozoa</taxon>
        <taxon>Arthropoda</taxon>
        <taxon>Hexapoda</taxon>
        <taxon>Insecta</taxon>
        <taxon>Pterygota</taxon>
        <taxon>Neoptera</taxon>
        <taxon>Endopterygota</taxon>
        <taxon>Coleoptera</taxon>
        <taxon>Polyphaga</taxon>
        <taxon>Cucujiformia</taxon>
        <taxon>Chrysomeloidea</taxon>
        <taxon>Cerambycidae</taxon>
        <taxon>Lepturinae</taxon>
        <taxon>Rhagiini</taxon>
        <taxon>Rhamnusium</taxon>
    </lineage>
</organism>
<evidence type="ECO:0000256" key="3">
    <source>
        <dbReference type="ARBA" id="ARBA00017641"/>
    </source>
</evidence>
<dbReference type="GO" id="GO:0006457">
    <property type="term" value="P:protein folding"/>
    <property type="evidence" value="ECO:0007669"/>
    <property type="project" value="TreeGrafter"/>
</dbReference>
<dbReference type="PANTHER" id="PTHR12356">
    <property type="entry name" value="NUCLEAR MOVEMENT PROTEIN NUDC"/>
    <property type="match status" value="1"/>
</dbReference>
<comment type="similarity">
    <text evidence="2">Belongs to the nudC family.</text>
</comment>
<feature type="domain" description="CS" evidence="7">
    <location>
        <begin position="128"/>
        <end position="214"/>
    </location>
</feature>
<dbReference type="Pfam" id="PF04969">
    <property type="entry name" value="CS"/>
    <property type="match status" value="1"/>
</dbReference>
<dbReference type="CDD" id="cd06467">
    <property type="entry name" value="p23_NUDC_like"/>
    <property type="match status" value="1"/>
</dbReference>
<dbReference type="GO" id="GO:0005737">
    <property type="term" value="C:cytoplasm"/>
    <property type="evidence" value="ECO:0007669"/>
    <property type="project" value="UniProtKB-SubCell"/>
</dbReference>
<dbReference type="AlphaFoldDB" id="A0AAV8Y2V7"/>
<keyword evidence="4" id="KW-0963">Cytoplasm</keyword>
<comment type="caution">
    <text evidence="8">The sequence shown here is derived from an EMBL/GenBank/DDBJ whole genome shotgun (WGS) entry which is preliminary data.</text>
</comment>
<keyword evidence="9" id="KW-1185">Reference proteome</keyword>
<dbReference type="SUPFAM" id="SSF49764">
    <property type="entry name" value="HSP20-like chaperones"/>
    <property type="match status" value="1"/>
</dbReference>
<name>A0AAV8Y2V7_9CUCU</name>
<comment type="subcellular location">
    <subcellularLocation>
        <location evidence="1">Cytoplasm</location>
    </subcellularLocation>
</comment>
<protein>
    <recommendedName>
        <fullName evidence="3">Nuclear migration protein nudC</fullName>
    </recommendedName>
    <alternativeName>
        <fullName evidence="6">Nuclear distribution protein C homolog</fullName>
    </alternativeName>
</protein>
<proteinExistence type="inferred from homology"/>
<dbReference type="Proteomes" id="UP001162156">
    <property type="component" value="Unassembled WGS sequence"/>
</dbReference>
<accession>A0AAV8Y2V7</accession>